<organism evidence="1 2">
    <name type="scientific">Novipirellula galeiformis</name>
    <dbReference type="NCBI Taxonomy" id="2528004"/>
    <lineage>
        <taxon>Bacteria</taxon>
        <taxon>Pseudomonadati</taxon>
        <taxon>Planctomycetota</taxon>
        <taxon>Planctomycetia</taxon>
        <taxon>Pirellulales</taxon>
        <taxon>Pirellulaceae</taxon>
        <taxon>Novipirellula</taxon>
    </lineage>
</organism>
<dbReference type="Proteomes" id="UP000316304">
    <property type="component" value="Unassembled WGS sequence"/>
</dbReference>
<evidence type="ECO:0000313" key="1">
    <source>
        <dbReference type="EMBL" id="TWU17334.1"/>
    </source>
</evidence>
<dbReference type="EMBL" id="SJPT01000013">
    <property type="protein sequence ID" value="TWU17334.1"/>
    <property type="molecule type" value="Genomic_DNA"/>
</dbReference>
<keyword evidence="2" id="KW-1185">Reference proteome</keyword>
<name>A0A5C6C283_9BACT</name>
<evidence type="ECO:0000313" key="2">
    <source>
        <dbReference type="Proteomes" id="UP000316304"/>
    </source>
</evidence>
<sequence>MSSVHATGGEVGYTGEAHDHDVMVCHAFFQQPAAACDGDGTAVLFYPVPFPV</sequence>
<reference evidence="1 2" key="1">
    <citation type="submission" date="2019-02" db="EMBL/GenBank/DDBJ databases">
        <title>Deep-cultivation of Planctomycetes and their phenomic and genomic characterization uncovers novel biology.</title>
        <authorList>
            <person name="Wiegand S."/>
            <person name="Jogler M."/>
            <person name="Boedeker C."/>
            <person name="Pinto D."/>
            <person name="Vollmers J."/>
            <person name="Rivas-Marin E."/>
            <person name="Kohn T."/>
            <person name="Peeters S.H."/>
            <person name="Heuer A."/>
            <person name="Rast P."/>
            <person name="Oberbeckmann S."/>
            <person name="Bunk B."/>
            <person name="Jeske O."/>
            <person name="Meyerdierks A."/>
            <person name="Storesund J.E."/>
            <person name="Kallscheuer N."/>
            <person name="Luecker S."/>
            <person name="Lage O.M."/>
            <person name="Pohl T."/>
            <person name="Merkel B.J."/>
            <person name="Hornburger P."/>
            <person name="Mueller R.-W."/>
            <person name="Bruemmer F."/>
            <person name="Labrenz M."/>
            <person name="Spormann A.M."/>
            <person name="Op Den Camp H."/>
            <person name="Overmann J."/>
            <person name="Amann R."/>
            <person name="Jetten M.S.M."/>
            <person name="Mascher T."/>
            <person name="Medema M.H."/>
            <person name="Devos D.P."/>
            <person name="Kaster A.-K."/>
            <person name="Ovreas L."/>
            <person name="Rohde M."/>
            <person name="Galperin M.Y."/>
            <person name="Jogler C."/>
        </authorList>
    </citation>
    <scope>NUCLEOTIDE SEQUENCE [LARGE SCALE GENOMIC DNA]</scope>
    <source>
        <strain evidence="1 2">Pla52o</strain>
    </source>
</reference>
<gene>
    <name evidence="1" type="ORF">Pla52o_53400</name>
</gene>
<dbReference type="AlphaFoldDB" id="A0A5C6C283"/>
<comment type="caution">
    <text evidence="1">The sequence shown here is derived from an EMBL/GenBank/DDBJ whole genome shotgun (WGS) entry which is preliminary data.</text>
</comment>
<accession>A0A5C6C283</accession>
<protein>
    <submittedName>
        <fullName evidence="1">Uncharacterized protein</fullName>
    </submittedName>
</protein>
<proteinExistence type="predicted"/>